<dbReference type="PROSITE" id="PS51257">
    <property type="entry name" value="PROKAR_LIPOPROTEIN"/>
    <property type="match status" value="1"/>
</dbReference>
<dbReference type="EMBL" id="JMCB01000011">
    <property type="protein sequence ID" value="KFE66029.1"/>
    <property type="molecule type" value="Genomic_DNA"/>
</dbReference>
<protein>
    <recommendedName>
        <fullName evidence="4">Lipoprotein</fullName>
    </recommendedName>
</protein>
<evidence type="ECO:0000256" key="1">
    <source>
        <dbReference type="SAM" id="MobiDB-lite"/>
    </source>
</evidence>
<organism evidence="2 3">
    <name type="scientific">Hyalangium minutum</name>
    <dbReference type="NCBI Taxonomy" id="394096"/>
    <lineage>
        <taxon>Bacteria</taxon>
        <taxon>Pseudomonadati</taxon>
        <taxon>Myxococcota</taxon>
        <taxon>Myxococcia</taxon>
        <taxon>Myxococcales</taxon>
        <taxon>Cystobacterineae</taxon>
        <taxon>Archangiaceae</taxon>
        <taxon>Hyalangium</taxon>
    </lineage>
</organism>
<name>A0A085WEB6_9BACT</name>
<sequence>MRKHWLGVVTLLITTVGCMNQGKLRPQPGVVPLTEDGTAAVTGIQGVRLVAYGSNWNGTPSDLEHHFTPVQIRLENHSGRALSVQYKSIELDANGAYRARSPQDLGVILATRATRFAPARPAYVPPPTSPHRLGNPSTSEAGPVYTGRGYEVSPMNPVPCATCPSLFASLSLPTRDMLEQALPEGPLASGQDREGFVYFEQPLLGVDKATLKVKLVDASSGEEFGTLSLPFEVR</sequence>
<dbReference type="RefSeq" id="WP_044192665.1">
    <property type="nucleotide sequence ID" value="NZ_JMCB01000011.1"/>
</dbReference>
<reference evidence="2 3" key="1">
    <citation type="submission" date="2014-04" db="EMBL/GenBank/DDBJ databases">
        <title>Genome assembly of Hyalangium minutum DSM 14724.</title>
        <authorList>
            <person name="Sharma G."/>
            <person name="Subramanian S."/>
        </authorList>
    </citation>
    <scope>NUCLEOTIDE SEQUENCE [LARGE SCALE GENOMIC DNA]</scope>
    <source>
        <strain evidence="2 3">DSM 14724</strain>
    </source>
</reference>
<evidence type="ECO:0000313" key="2">
    <source>
        <dbReference type="EMBL" id="KFE66029.1"/>
    </source>
</evidence>
<dbReference type="AlphaFoldDB" id="A0A085WEB6"/>
<gene>
    <name evidence="2" type="ORF">DB31_1094</name>
</gene>
<dbReference type="OrthoDB" id="5382330at2"/>
<comment type="caution">
    <text evidence="2">The sequence shown here is derived from an EMBL/GenBank/DDBJ whole genome shotgun (WGS) entry which is preliminary data.</text>
</comment>
<feature type="region of interest" description="Disordered" evidence="1">
    <location>
        <begin position="119"/>
        <end position="142"/>
    </location>
</feature>
<evidence type="ECO:0000313" key="3">
    <source>
        <dbReference type="Proteomes" id="UP000028725"/>
    </source>
</evidence>
<evidence type="ECO:0008006" key="4">
    <source>
        <dbReference type="Google" id="ProtNLM"/>
    </source>
</evidence>
<proteinExistence type="predicted"/>
<keyword evidence="3" id="KW-1185">Reference proteome</keyword>
<dbReference type="STRING" id="394096.DB31_1094"/>
<accession>A0A085WEB6</accession>
<dbReference type="Proteomes" id="UP000028725">
    <property type="component" value="Unassembled WGS sequence"/>
</dbReference>